<comment type="caution">
    <text evidence="2">The sequence shown here is derived from an EMBL/GenBank/DDBJ whole genome shotgun (WGS) entry which is preliminary data.</text>
</comment>
<evidence type="ECO:0000313" key="3">
    <source>
        <dbReference type="Proteomes" id="UP000789405"/>
    </source>
</evidence>
<name>A0A9N9JS64_9GLOM</name>
<evidence type="ECO:0000313" key="2">
    <source>
        <dbReference type="EMBL" id="CAG8793127.1"/>
    </source>
</evidence>
<accession>A0A9N9JS64</accession>
<evidence type="ECO:0000256" key="1">
    <source>
        <dbReference type="SAM" id="MobiDB-lite"/>
    </source>
</evidence>
<dbReference type="AlphaFoldDB" id="A0A9N9JS64"/>
<feature type="region of interest" description="Disordered" evidence="1">
    <location>
        <begin position="1"/>
        <end position="38"/>
    </location>
</feature>
<organism evidence="2 3">
    <name type="scientific">Dentiscutata erythropus</name>
    <dbReference type="NCBI Taxonomy" id="1348616"/>
    <lineage>
        <taxon>Eukaryota</taxon>
        <taxon>Fungi</taxon>
        <taxon>Fungi incertae sedis</taxon>
        <taxon>Mucoromycota</taxon>
        <taxon>Glomeromycotina</taxon>
        <taxon>Glomeromycetes</taxon>
        <taxon>Diversisporales</taxon>
        <taxon>Gigasporaceae</taxon>
        <taxon>Dentiscutata</taxon>
    </lineage>
</organism>
<dbReference type="Proteomes" id="UP000789405">
    <property type="component" value="Unassembled WGS sequence"/>
</dbReference>
<protein>
    <submittedName>
        <fullName evidence="2">8886_t:CDS:1</fullName>
    </submittedName>
</protein>
<reference evidence="2" key="1">
    <citation type="submission" date="2021-06" db="EMBL/GenBank/DDBJ databases">
        <authorList>
            <person name="Kallberg Y."/>
            <person name="Tangrot J."/>
            <person name="Rosling A."/>
        </authorList>
    </citation>
    <scope>NUCLEOTIDE SEQUENCE</scope>
    <source>
        <strain evidence="2">MA453B</strain>
    </source>
</reference>
<feature type="non-terminal residue" evidence="2">
    <location>
        <position position="1"/>
    </location>
</feature>
<dbReference type="EMBL" id="CAJVPY010028724">
    <property type="protein sequence ID" value="CAG8793127.1"/>
    <property type="molecule type" value="Genomic_DNA"/>
</dbReference>
<proteinExistence type="predicted"/>
<gene>
    <name evidence="2" type="ORF">DERYTH_LOCUS21827</name>
</gene>
<keyword evidence="3" id="KW-1185">Reference proteome</keyword>
<feature type="compositionally biased region" description="Basic residues" evidence="1">
    <location>
        <begin position="16"/>
        <end position="28"/>
    </location>
</feature>
<sequence length="86" mass="9870">SEEIEQVENPNEQNKHKTIKNSAKKRLQQNRAGQQKKPIWEHFKTVGITKSGHTGGQCSYCLQIWKQAKARNLEDHIAIYCKKAPA</sequence>